<feature type="domain" description="Hydantoinase A/oxoprolinase" evidence="1">
    <location>
        <begin position="202"/>
        <end position="494"/>
    </location>
</feature>
<organism evidence="4 5">
    <name type="scientific">Sphingobium yanoikuyae</name>
    <name type="common">Sphingomonas yanoikuyae</name>
    <dbReference type="NCBI Taxonomy" id="13690"/>
    <lineage>
        <taxon>Bacteria</taxon>
        <taxon>Pseudomonadati</taxon>
        <taxon>Pseudomonadota</taxon>
        <taxon>Alphaproteobacteria</taxon>
        <taxon>Sphingomonadales</taxon>
        <taxon>Sphingomonadaceae</taxon>
        <taxon>Sphingobium</taxon>
    </lineage>
</organism>
<dbReference type="EMBL" id="CP060122">
    <property type="protein sequence ID" value="QNG44462.1"/>
    <property type="molecule type" value="Genomic_DNA"/>
</dbReference>
<dbReference type="GO" id="GO:0006749">
    <property type="term" value="P:glutathione metabolic process"/>
    <property type="evidence" value="ECO:0007669"/>
    <property type="project" value="TreeGrafter"/>
</dbReference>
<dbReference type="Pfam" id="PF05378">
    <property type="entry name" value="Hydant_A_N"/>
    <property type="match status" value="1"/>
</dbReference>
<proteinExistence type="predicted"/>
<reference evidence="4 5" key="1">
    <citation type="submission" date="2020-07" db="EMBL/GenBank/DDBJ databases">
        <title>Whole genome sequence of Sphingobium yanoikuyae A3.</title>
        <authorList>
            <person name="Han S.-S."/>
        </authorList>
    </citation>
    <scope>NUCLEOTIDE SEQUENCE [LARGE SCALE GENOMIC DNA]</scope>
    <source>
        <strain evidence="4 5">A3</strain>
    </source>
</reference>
<feature type="domain" description="Acetophenone carboxylase-like C-terminal" evidence="3">
    <location>
        <begin position="510"/>
        <end position="675"/>
    </location>
</feature>
<dbReference type="InterPro" id="IPR008040">
    <property type="entry name" value="Hydant_A_N"/>
</dbReference>
<evidence type="ECO:0000313" key="5">
    <source>
        <dbReference type="Proteomes" id="UP000515377"/>
    </source>
</evidence>
<dbReference type="GO" id="GO:0005829">
    <property type="term" value="C:cytosol"/>
    <property type="evidence" value="ECO:0007669"/>
    <property type="project" value="TreeGrafter"/>
</dbReference>
<dbReference type="Proteomes" id="UP000515377">
    <property type="component" value="Chromosome"/>
</dbReference>
<feature type="domain" description="Hydantoinase/oxoprolinase N-terminal" evidence="2">
    <location>
        <begin position="6"/>
        <end position="180"/>
    </location>
</feature>
<evidence type="ECO:0000259" key="3">
    <source>
        <dbReference type="Pfam" id="PF19278"/>
    </source>
</evidence>
<gene>
    <name evidence="4" type="ORF">H3V42_21740</name>
</gene>
<dbReference type="InterPro" id="IPR045079">
    <property type="entry name" value="Oxoprolinase-like"/>
</dbReference>
<dbReference type="PANTHER" id="PTHR11365">
    <property type="entry name" value="5-OXOPROLINASE RELATED"/>
    <property type="match status" value="1"/>
</dbReference>
<dbReference type="PANTHER" id="PTHR11365:SF23">
    <property type="entry name" value="HYPOTHETICAL 5-OXOPROLINASE (EUROFUNG)-RELATED"/>
    <property type="match status" value="1"/>
</dbReference>
<accession>A0A9X7U6Y9</accession>
<dbReference type="AlphaFoldDB" id="A0A9X7U6Y9"/>
<dbReference type="GO" id="GO:0017168">
    <property type="term" value="F:5-oxoprolinase (ATP-hydrolyzing) activity"/>
    <property type="evidence" value="ECO:0007669"/>
    <property type="project" value="TreeGrafter"/>
</dbReference>
<dbReference type="InterPro" id="IPR002821">
    <property type="entry name" value="Hydantoinase_A"/>
</dbReference>
<sequence>MRAASDVGGTFTDLVYYPIDPATGKPGAVEVAKADTTPPEFEEGVMNAMAKAGLSAAALDFFAHGSTVVINALTERKGVKTALITTKGFRDVIEIARGNRPDLFNFNFQKPRPFVDRYLRTELAERCTFRGEMTLAVDLSPLPSMLDYFRAEGVEAIAVAYLHAYVNPENERRTVEAIRAAWPEVAVLASHEVSREWREYERTNTTVLSAYVSPIARRYIERLEQRLADGGFGDKPYMMQSNGGIATVDAAKANPITMVESGPASGIYAAAYLGRQIDEPNLIVLDIGGTTAKCTLIEEGQIKVSTDYYIERDGKSPGYPVQTPVSEIVEIGNGGGSIAWVDAGGKLHVGPQSAGARPGPAAYGRGGLRPTTTDANLLLGRIDPASFVGGEVEPDWQAVDAAFAPLCDQLGLSKEELARGVIRIANANMTTALRLVSTNKGYDPRDFALMAFGGGGAMHAVALAEELKVPRVIIPVNSSVFSAWGMLLTDLRRDYIRTRLTQLRPDSLDAVRTVFAEIEAEAIRDFAEEAQDRAPLFEYRADLRYAGQEHTVGIAFPLDGESPVDAAIAAFHDAHEKRFTYRLDAAVQLVNFHLVATLPVDKPDLAERAVTALTLADAVKGKRQVDFDMHGIHKATIYDGLRLEPGMSLAGPAVIQEPSVTLPLPPGSRAEVDRLGNYHVHLAQPEGARP</sequence>
<name>A0A9X7U6Y9_SPHYA</name>
<dbReference type="Pfam" id="PF01968">
    <property type="entry name" value="Hydantoinase_A"/>
    <property type="match status" value="1"/>
</dbReference>
<dbReference type="Pfam" id="PF19278">
    <property type="entry name" value="Hydant_A_C"/>
    <property type="match status" value="1"/>
</dbReference>
<dbReference type="InterPro" id="IPR049517">
    <property type="entry name" value="ACX-like_C"/>
</dbReference>
<protein>
    <submittedName>
        <fullName evidence="4">Hydantoinase/oxoprolinase family protein</fullName>
    </submittedName>
</protein>
<evidence type="ECO:0000259" key="1">
    <source>
        <dbReference type="Pfam" id="PF01968"/>
    </source>
</evidence>
<evidence type="ECO:0000313" key="4">
    <source>
        <dbReference type="EMBL" id="QNG44462.1"/>
    </source>
</evidence>
<evidence type="ECO:0000259" key="2">
    <source>
        <dbReference type="Pfam" id="PF05378"/>
    </source>
</evidence>